<keyword evidence="5" id="KW-0406">Ion transport</keyword>
<keyword evidence="7 10" id="KW-0407">Ion channel</keyword>
<dbReference type="SUPFAM" id="SSF81324">
    <property type="entry name" value="Voltage-gated potassium channels"/>
    <property type="match status" value="1"/>
</dbReference>
<dbReference type="PANTHER" id="PTHR11537">
    <property type="entry name" value="VOLTAGE-GATED POTASSIUM CHANNEL"/>
    <property type="match status" value="1"/>
</dbReference>
<dbReference type="InterPro" id="IPR028325">
    <property type="entry name" value="VG_K_chnl"/>
</dbReference>
<dbReference type="InterPro" id="IPR027359">
    <property type="entry name" value="Volt_channel_dom_sf"/>
</dbReference>
<evidence type="ECO:0000256" key="1">
    <source>
        <dbReference type="ARBA" id="ARBA00004141"/>
    </source>
</evidence>
<reference evidence="10 11" key="1">
    <citation type="submission" date="2018-08" db="EMBL/GenBank/DDBJ databases">
        <title>Cellulomonas rhizosphaerae sp. nov., a novel actinomycete isolated from soil.</title>
        <authorList>
            <person name="Tian Y."/>
        </authorList>
    </citation>
    <scope>NUCLEOTIDE SEQUENCE [LARGE SCALE GENOMIC DNA]</scope>
    <source>
        <strain evidence="10 11">NEAU-TCZ24</strain>
    </source>
</reference>
<dbReference type="InterPro" id="IPR013099">
    <property type="entry name" value="K_chnl_dom"/>
</dbReference>
<dbReference type="GO" id="GO:0005249">
    <property type="term" value="F:voltage-gated potassium channel activity"/>
    <property type="evidence" value="ECO:0007669"/>
    <property type="project" value="InterPro"/>
</dbReference>
<feature type="transmembrane region" description="Helical" evidence="8">
    <location>
        <begin position="114"/>
        <end position="133"/>
    </location>
</feature>
<evidence type="ECO:0000259" key="9">
    <source>
        <dbReference type="Pfam" id="PF07885"/>
    </source>
</evidence>
<comment type="subcellular location">
    <subcellularLocation>
        <location evidence="1">Membrane</location>
        <topology evidence="1">Multi-pass membrane protein</topology>
    </subcellularLocation>
</comment>
<dbReference type="Proteomes" id="UP000283374">
    <property type="component" value="Unassembled WGS sequence"/>
</dbReference>
<dbReference type="EMBL" id="QWKP01000222">
    <property type="protein sequence ID" value="RHA37537.1"/>
    <property type="molecule type" value="Genomic_DNA"/>
</dbReference>
<keyword evidence="3 8" id="KW-0812">Transmembrane</keyword>
<comment type="caution">
    <text evidence="10">The sequence shown here is derived from an EMBL/GenBank/DDBJ whole genome shotgun (WGS) entry which is preliminary data.</text>
</comment>
<dbReference type="Pfam" id="PF07885">
    <property type="entry name" value="Ion_trans_2"/>
    <property type="match status" value="1"/>
</dbReference>
<evidence type="ECO:0000256" key="2">
    <source>
        <dbReference type="ARBA" id="ARBA00022448"/>
    </source>
</evidence>
<dbReference type="Gene3D" id="1.10.287.70">
    <property type="match status" value="1"/>
</dbReference>
<protein>
    <submittedName>
        <fullName evidence="10">Two pore domain potassium channel family protein</fullName>
    </submittedName>
</protein>
<name>A0A413RHB8_9CELL</name>
<evidence type="ECO:0000313" key="11">
    <source>
        <dbReference type="Proteomes" id="UP000283374"/>
    </source>
</evidence>
<evidence type="ECO:0000256" key="7">
    <source>
        <dbReference type="ARBA" id="ARBA00023303"/>
    </source>
</evidence>
<keyword evidence="6 8" id="KW-0472">Membrane</keyword>
<keyword evidence="11" id="KW-1185">Reference proteome</keyword>
<gene>
    <name evidence="10" type="ORF">D1825_16845</name>
</gene>
<keyword evidence="2" id="KW-0813">Transport</keyword>
<feature type="transmembrane region" description="Helical" evidence="8">
    <location>
        <begin position="38"/>
        <end position="59"/>
    </location>
</feature>
<proteinExistence type="predicted"/>
<feature type="transmembrane region" description="Helical" evidence="8">
    <location>
        <begin position="176"/>
        <end position="201"/>
    </location>
</feature>
<keyword evidence="4 8" id="KW-1133">Transmembrane helix</keyword>
<dbReference type="Gene3D" id="1.20.120.350">
    <property type="entry name" value="Voltage-gated potassium channels. Chain C"/>
    <property type="match status" value="1"/>
</dbReference>
<dbReference type="AlphaFoldDB" id="A0A413RHB8"/>
<dbReference type="GO" id="GO:0001508">
    <property type="term" value="P:action potential"/>
    <property type="evidence" value="ECO:0007669"/>
    <property type="project" value="TreeGrafter"/>
</dbReference>
<sequence>MTSVERWERRTEWPLTVAALVFLIAYAIPIAWPDVGAATRSVCSGITWLTWAVFALDYLVRLHLAERRWSFVRHNVLDLAIVVLPILRPLRLVRVLALVSVLNRSGARNLRGQVVLYAGAGTLLLVLLGALAITDAERGHDGSNVANLGYGFWWAATTLTTVGYGDRFPVTTTGRFVAVVLMAGGLALLGTITATLASLLVERVAEANEDEQAATRAQVRELAAEFRALRDQLPAGGTSSQ</sequence>
<dbReference type="PANTHER" id="PTHR11537:SF254">
    <property type="entry name" value="POTASSIUM VOLTAGE-GATED CHANNEL PROTEIN SHAB"/>
    <property type="match status" value="1"/>
</dbReference>
<dbReference type="GO" id="GO:0008076">
    <property type="term" value="C:voltage-gated potassium channel complex"/>
    <property type="evidence" value="ECO:0007669"/>
    <property type="project" value="InterPro"/>
</dbReference>
<dbReference type="RefSeq" id="WP_118768581.1">
    <property type="nucleotide sequence ID" value="NZ_QWKP01000222.1"/>
</dbReference>
<evidence type="ECO:0000256" key="6">
    <source>
        <dbReference type="ARBA" id="ARBA00023136"/>
    </source>
</evidence>
<dbReference type="OrthoDB" id="9799090at2"/>
<feature type="transmembrane region" description="Helical" evidence="8">
    <location>
        <begin position="145"/>
        <end position="164"/>
    </location>
</feature>
<evidence type="ECO:0000256" key="4">
    <source>
        <dbReference type="ARBA" id="ARBA00022989"/>
    </source>
</evidence>
<evidence type="ECO:0000313" key="10">
    <source>
        <dbReference type="EMBL" id="RHA37537.1"/>
    </source>
</evidence>
<feature type="domain" description="Potassium channel" evidence="9">
    <location>
        <begin position="123"/>
        <end position="201"/>
    </location>
</feature>
<dbReference type="Gene3D" id="1.20.5.110">
    <property type="match status" value="1"/>
</dbReference>
<organism evidence="10 11">
    <name type="scientific">Cellulomonas rhizosphaerae</name>
    <dbReference type="NCBI Taxonomy" id="2293719"/>
    <lineage>
        <taxon>Bacteria</taxon>
        <taxon>Bacillati</taxon>
        <taxon>Actinomycetota</taxon>
        <taxon>Actinomycetes</taxon>
        <taxon>Micrococcales</taxon>
        <taxon>Cellulomonadaceae</taxon>
        <taxon>Cellulomonas</taxon>
    </lineage>
</organism>
<feature type="transmembrane region" description="Helical" evidence="8">
    <location>
        <begin position="12"/>
        <end position="32"/>
    </location>
</feature>
<evidence type="ECO:0000256" key="3">
    <source>
        <dbReference type="ARBA" id="ARBA00022692"/>
    </source>
</evidence>
<evidence type="ECO:0000256" key="5">
    <source>
        <dbReference type="ARBA" id="ARBA00023065"/>
    </source>
</evidence>
<accession>A0A413RHB8</accession>
<evidence type="ECO:0000256" key="8">
    <source>
        <dbReference type="SAM" id="Phobius"/>
    </source>
</evidence>